<dbReference type="Proteomes" id="UP000516373">
    <property type="component" value="Chromosome"/>
</dbReference>
<gene>
    <name evidence="1" type="ORF">GCM10017668_68620</name>
</gene>
<protein>
    <submittedName>
        <fullName evidence="1">Uncharacterized protein</fullName>
    </submittedName>
</protein>
<dbReference type="AlphaFoldDB" id="A0A7G1NQ99"/>
<evidence type="ECO:0000313" key="1">
    <source>
        <dbReference type="EMBL" id="BCL25019.1"/>
    </source>
</evidence>
<organism evidence="1 2">
    <name type="scientific">Streptomyces tuirus</name>
    <dbReference type="NCBI Taxonomy" id="68278"/>
    <lineage>
        <taxon>Bacteria</taxon>
        <taxon>Bacillati</taxon>
        <taxon>Actinomycetota</taxon>
        <taxon>Actinomycetes</taxon>
        <taxon>Kitasatosporales</taxon>
        <taxon>Streptomycetaceae</taxon>
        <taxon>Streptomyces</taxon>
    </lineage>
</organism>
<evidence type="ECO:0000313" key="2">
    <source>
        <dbReference type="Proteomes" id="UP000516373"/>
    </source>
</evidence>
<accession>A0A7G1NQ99</accession>
<sequence length="50" mass="5556">MGCTVLDLGRRAVRIVVRMLPLLTSRRHIDLLRVCSAASSLHGERVSIRA</sequence>
<dbReference type="EMBL" id="AP023439">
    <property type="protein sequence ID" value="BCL25019.1"/>
    <property type="molecule type" value="Genomic_DNA"/>
</dbReference>
<name>A0A7G1NQ99_9ACTN</name>
<dbReference type="KEGG" id="stui:GCM10017668_68620"/>
<proteinExistence type="predicted"/>
<reference evidence="1 2" key="1">
    <citation type="journal article" date="2014" name="Int. J. Syst. Evol. Microbiol.">
        <title>Complete genome sequence of Corynebacterium casei LMG S-19264T (=DSM 44701T), isolated from a smear-ripened cheese.</title>
        <authorList>
            <consortium name="US DOE Joint Genome Institute (JGI-PGF)"/>
            <person name="Walter F."/>
            <person name="Albersmeier A."/>
            <person name="Kalinowski J."/>
            <person name="Ruckert C."/>
        </authorList>
    </citation>
    <scope>NUCLEOTIDE SEQUENCE [LARGE SCALE GENOMIC DNA]</scope>
    <source>
        <strain evidence="1 2">JCM 4255</strain>
    </source>
</reference>